<dbReference type="InterPro" id="IPR011990">
    <property type="entry name" value="TPR-like_helical_dom_sf"/>
</dbReference>
<comment type="caution">
    <text evidence="8">The sequence shown here is derived from an EMBL/GenBank/DDBJ whole genome shotgun (WGS) entry which is preliminary data.</text>
</comment>
<comment type="subcellular location">
    <subcellularLocation>
        <location evidence="1">Cell outer membrane</location>
    </subcellularLocation>
</comment>
<dbReference type="Gene3D" id="1.25.40.390">
    <property type="match status" value="1"/>
</dbReference>
<sequence>MTTMQSIRHILLYTGISASLLFTGCKSVLDIKPQGNYTSDNYWRNQDQAIDGITGIYNVLLEEDFTGFNEFVFDNCSDDQVRGGDHDFDSQIEDFTYDATSPSVNFGWRWKYELINRANAALVNIPRITNIDAAIKSRCLGEAAFLRAFAYWRLLLIYGEAPIITEDDFLKTNYIKPKATSDQLRQQIEKDLQAAAEQLPEKYDDVNSGRVSKGAAWALLCKLYMEWGKLDQAIVAGNKVITNANYALTANYADNFLQATSNTSEMLFAVQTTDLTKSDFITYHAPRKWSGWSFFYPVKGLVDEFEPGDPRKSICIMAPGDKIDIGTSIETVTPDLSWTGYHYRKFCSWKTTGGLNYSVKTPLLRTADIYLLVAEAKIRLNGPGAGDAEIMAIRRRASATLPPVANAGMKALMHERRVELCGENERQQDLLRWDKAKLIDIVTINQQPKLSYDGTEVTRGGAPRKFSRPKHYYFPLPQSDIDRSKGVLVQNPLY</sequence>
<dbReference type="CDD" id="cd08977">
    <property type="entry name" value="SusD"/>
    <property type="match status" value="1"/>
</dbReference>
<dbReference type="OrthoDB" id="618454at2"/>
<evidence type="ECO:0000259" key="7">
    <source>
        <dbReference type="Pfam" id="PF14322"/>
    </source>
</evidence>
<gene>
    <name evidence="8" type="ORF">ECE50_012020</name>
</gene>
<dbReference type="GO" id="GO:0009279">
    <property type="term" value="C:cell outer membrane"/>
    <property type="evidence" value="ECO:0007669"/>
    <property type="project" value="UniProtKB-SubCell"/>
</dbReference>
<evidence type="ECO:0000256" key="3">
    <source>
        <dbReference type="ARBA" id="ARBA00022729"/>
    </source>
</evidence>
<keyword evidence="9" id="KW-1185">Reference proteome</keyword>
<dbReference type="Pfam" id="PF14322">
    <property type="entry name" value="SusD-like_3"/>
    <property type="match status" value="1"/>
</dbReference>
<dbReference type="Proteomes" id="UP000281028">
    <property type="component" value="Unassembled WGS sequence"/>
</dbReference>
<keyword evidence="3" id="KW-0732">Signal</keyword>
<proteinExistence type="inferred from homology"/>
<comment type="similarity">
    <text evidence="2">Belongs to the SusD family.</text>
</comment>
<evidence type="ECO:0000256" key="2">
    <source>
        <dbReference type="ARBA" id="ARBA00006275"/>
    </source>
</evidence>
<feature type="domain" description="SusD-like N-terminal" evidence="7">
    <location>
        <begin position="47"/>
        <end position="225"/>
    </location>
</feature>
<evidence type="ECO:0000256" key="5">
    <source>
        <dbReference type="ARBA" id="ARBA00023237"/>
    </source>
</evidence>
<dbReference type="Pfam" id="PF07980">
    <property type="entry name" value="SusD_RagB"/>
    <property type="match status" value="1"/>
</dbReference>
<dbReference type="AlphaFoldDB" id="A0A3S1D1M3"/>
<evidence type="ECO:0000256" key="1">
    <source>
        <dbReference type="ARBA" id="ARBA00004442"/>
    </source>
</evidence>
<dbReference type="InterPro" id="IPR033985">
    <property type="entry name" value="SusD-like_N"/>
</dbReference>
<keyword evidence="4" id="KW-0472">Membrane</keyword>
<accession>A0A3S1D1M3</accession>
<feature type="domain" description="RagB/SusD" evidence="6">
    <location>
        <begin position="303"/>
        <end position="494"/>
    </location>
</feature>
<keyword evidence="5" id="KW-0998">Cell outer membrane</keyword>
<protein>
    <submittedName>
        <fullName evidence="8">RagB/SusD family nutrient uptake outer membrane protein</fullName>
    </submittedName>
</protein>
<evidence type="ECO:0000259" key="6">
    <source>
        <dbReference type="Pfam" id="PF07980"/>
    </source>
</evidence>
<dbReference type="InterPro" id="IPR012944">
    <property type="entry name" value="SusD_RagB_dom"/>
</dbReference>
<dbReference type="SUPFAM" id="SSF48452">
    <property type="entry name" value="TPR-like"/>
    <property type="match status" value="1"/>
</dbReference>
<name>A0A3S1D1M3_9BACT</name>
<organism evidence="8 9">
    <name type="scientific">Chitinophaga solisilvae</name>
    <dbReference type="NCBI Taxonomy" id="1233460"/>
    <lineage>
        <taxon>Bacteria</taxon>
        <taxon>Pseudomonadati</taxon>
        <taxon>Bacteroidota</taxon>
        <taxon>Chitinophagia</taxon>
        <taxon>Chitinophagales</taxon>
        <taxon>Chitinophagaceae</taxon>
        <taxon>Chitinophaga</taxon>
    </lineage>
</organism>
<reference evidence="8" key="1">
    <citation type="submission" date="2020-05" db="EMBL/GenBank/DDBJ databases">
        <title>Chitinophaga laudate sp. nov., isolated from a tropical peat swamp.</title>
        <authorList>
            <person name="Goh C.B.S."/>
            <person name="Lee M.S."/>
            <person name="Parimannan S."/>
            <person name="Pasbakhsh P."/>
            <person name="Yule C.M."/>
            <person name="Rajandas H."/>
            <person name="Loke S."/>
            <person name="Croft L."/>
            <person name="Tan J.B.L."/>
        </authorList>
    </citation>
    <scope>NUCLEOTIDE SEQUENCE</scope>
    <source>
        <strain evidence="8">Mgbs1</strain>
    </source>
</reference>
<evidence type="ECO:0000313" key="9">
    <source>
        <dbReference type="Proteomes" id="UP000281028"/>
    </source>
</evidence>
<evidence type="ECO:0000313" key="8">
    <source>
        <dbReference type="EMBL" id="NSL87565.1"/>
    </source>
</evidence>
<dbReference type="EMBL" id="RIAR02000001">
    <property type="protein sequence ID" value="NSL87565.1"/>
    <property type="molecule type" value="Genomic_DNA"/>
</dbReference>
<evidence type="ECO:0000256" key="4">
    <source>
        <dbReference type="ARBA" id="ARBA00023136"/>
    </source>
</evidence>